<keyword evidence="1" id="KW-0472">Membrane</keyword>
<organism evidence="2">
    <name type="scientific">Solanum chacoense</name>
    <name type="common">Chaco potato</name>
    <dbReference type="NCBI Taxonomy" id="4108"/>
    <lineage>
        <taxon>Eukaryota</taxon>
        <taxon>Viridiplantae</taxon>
        <taxon>Streptophyta</taxon>
        <taxon>Embryophyta</taxon>
        <taxon>Tracheophyta</taxon>
        <taxon>Spermatophyta</taxon>
        <taxon>Magnoliopsida</taxon>
        <taxon>eudicotyledons</taxon>
        <taxon>Gunneridae</taxon>
        <taxon>Pentapetalae</taxon>
        <taxon>asterids</taxon>
        <taxon>lamiids</taxon>
        <taxon>Solanales</taxon>
        <taxon>Solanaceae</taxon>
        <taxon>Solanoideae</taxon>
        <taxon>Solaneae</taxon>
        <taxon>Solanum</taxon>
    </lineage>
</organism>
<dbReference type="UniPathway" id="UPA00378"/>
<proteinExistence type="predicted"/>
<feature type="transmembrane region" description="Helical" evidence="1">
    <location>
        <begin position="72"/>
        <end position="90"/>
    </location>
</feature>
<reference evidence="2" key="1">
    <citation type="submission" date="2015-12" db="EMBL/GenBank/DDBJ databases">
        <title>Gene expression during late stages of embryo sac development: a critical building block for successful pollen-pistil interactions.</title>
        <authorList>
            <person name="Liu Y."/>
            <person name="Joly V."/>
            <person name="Sabar M."/>
            <person name="Matton D.P."/>
        </authorList>
    </citation>
    <scope>NUCLEOTIDE SEQUENCE</scope>
</reference>
<name>A0A0V0GLX7_SOLCH</name>
<dbReference type="AlphaFoldDB" id="A0A0V0GLX7"/>
<accession>A0A0V0GLX7</accession>
<protein>
    <submittedName>
        <fullName evidence="2">Putative ovule protein</fullName>
    </submittedName>
</protein>
<evidence type="ECO:0000313" key="2">
    <source>
        <dbReference type="EMBL" id="JAP08288.1"/>
    </source>
</evidence>
<keyword evidence="1" id="KW-0812">Transmembrane</keyword>
<evidence type="ECO:0000256" key="1">
    <source>
        <dbReference type="SAM" id="Phobius"/>
    </source>
</evidence>
<feature type="transmembrane region" description="Helical" evidence="1">
    <location>
        <begin position="21"/>
        <end position="40"/>
    </location>
</feature>
<sequence length="92" mass="10321">MQCRGSNARFSTMGMRSPISSLMLAMFAAMASFYVAGRLWQDAQNRVYFTKELDRITGQVCMILSLLLSDLVFAWTDLSCIILSLFGYGLSM</sequence>
<dbReference type="EMBL" id="GEDG01037176">
    <property type="protein sequence ID" value="JAP08288.1"/>
    <property type="molecule type" value="Transcribed_RNA"/>
</dbReference>
<keyword evidence="1" id="KW-1133">Transmembrane helix</keyword>